<name>A0ABR0SNT9_9HYPO</name>
<organism evidence="7 8">
    <name type="scientific">Cladobotryum mycophilum</name>
    <dbReference type="NCBI Taxonomy" id="491253"/>
    <lineage>
        <taxon>Eukaryota</taxon>
        <taxon>Fungi</taxon>
        <taxon>Dikarya</taxon>
        <taxon>Ascomycota</taxon>
        <taxon>Pezizomycotina</taxon>
        <taxon>Sordariomycetes</taxon>
        <taxon>Hypocreomycetidae</taxon>
        <taxon>Hypocreales</taxon>
        <taxon>Hypocreaceae</taxon>
        <taxon>Cladobotryum</taxon>
    </lineage>
</organism>
<sequence>MPDPKVLIIGCGVAGPVAANFYKRKGYDPIIFEKVARLGDAGASLMLMPNGMNVLNLVGLANTVATELEPLHSFVERTATGELLAESELPSSFAAKYGQPAVGIKRTTLNLMLKDMLLNLGVEVREGWKLVDIRETEDDVTAIFDNGQSVTGSFLVGCDGIRSTTRQVLQRRLGILQRPPEYTGLVQMAGISKTPASLLDTPAMRNWYGQGNHVIAYPVSKTHISWAATMREAQEEETWRLYSPEEIKTQTAALATRLDGWEPVIRDMVLSAERIVKFGLFDREELRSDQWYSQRCVLIGDAAHPTSPHLGQGANQALEDCYHLCHSMPFLDPQSDEFEKSIATFGPQLSDTYFRPLAEKRQPRTSSLVKAAREVGELRTTNDSEKCRQRDDAITLHWQDVEKVDAKYRALLTATFPALT</sequence>
<gene>
    <name evidence="7" type="ORF">PT974_07259</name>
</gene>
<evidence type="ECO:0000256" key="2">
    <source>
        <dbReference type="ARBA" id="ARBA00022630"/>
    </source>
</evidence>
<feature type="domain" description="FAD-binding" evidence="6">
    <location>
        <begin position="5"/>
        <end position="326"/>
    </location>
</feature>
<dbReference type="InterPro" id="IPR036188">
    <property type="entry name" value="FAD/NAD-bd_sf"/>
</dbReference>
<dbReference type="InterPro" id="IPR050493">
    <property type="entry name" value="FAD-dep_Monooxygenase_BioMet"/>
</dbReference>
<dbReference type="Proteomes" id="UP001338125">
    <property type="component" value="Unassembled WGS sequence"/>
</dbReference>
<reference evidence="7 8" key="1">
    <citation type="submission" date="2024-01" db="EMBL/GenBank/DDBJ databases">
        <title>Complete genome of Cladobotryum mycophilum ATHUM6906.</title>
        <authorList>
            <person name="Christinaki A.C."/>
            <person name="Myridakis A.I."/>
            <person name="Kouvelis V.N."/>
        </authorList>
    </citation>
    <scope>NUCLEOTIDE SEQUENCE [LARGE SCALE GENOMIC DNA]</scope>
    <source>
        <strain evidence="7 8">ATHUM6906</strain>
    </source>
</reference>
<dbReference type="PANTHER" id="PTHR13789:SF309">
    <property type="entry name" value="PUTATIVE (AFU_ORTHOLOGUE AFUA_6G14510)-RELATED"/>
    <property type="match status" value="1"/>
</dbReference>
<accession>A0ABR0SNT9</accession>
<dbReference type="InterPro" id="IPR002938">
    <property type="entry name" value="FAD-bd"/>
</dbReference>
<evidence type="ECO:0000256" key="4">
    <source>
        <dbReference type="ARBA" id="ARBA00023002"/>
    </source>
</evidence>
<dbReference type="EMBL" id="JAVFKD010000012">
    <property type="protein sequence ID" value="KAK5993822.1"/>
    <property type="molecule type" value="Genomic_DNA"/>
</dbReference>
<evidence type="ECO:0000313" key="8">
    <source>
        <dbReference type="Proteomes" id="UP001338125"/>
    </source>
</evidence>
<keyword evidence="5" id="KW-0503">Monooxygenase</keyword>
<evidence type="ECO:0000256" key="3">
    <source>
        <dbReference type="ARBA" id="ARBA00022827"/>
    </source>
</evidence>
<dbReference type="SUPFAM" id="SSF51905">
    <property type="entry name" value="FAD/NAD(P)-binding domain"/>
    <property type="match status" value="1"/>
</dbReference>
<protein>
    <submittedName>
        <fullName evidence="7">3-hydroxybenzoate 6-hydroxylase-like protein</fullName>
    </submittedName>
</protein>
<comment type="caution">
    <text evidence="7">The sequence shown here is derived from an EMBL/GenBank/DDBJ whole genome shotgun (WGS) entry which is preliminary data.</text>
</comment>
<evidence type="ECO:0000256" key="1">
    <source>
        <dbReference type="ARBA" id="ARBA00007992"/>
    </source>
</evidence>
<keyword evidence="3" id="KW-0274">FAD</keyword>
<evidence type="ECO:0000259" key="6">
    <source>
        <dbReference type="Pfam" id="PF01494"/>
    </source>
</evidence>
<dbReference type="Gene3D" id="3.50.50.60">
    <property type="entry name" value="FAD/NAD(P)-binding domain"/>
    <property type="match status" value="1"/>
</dbReference>
<keyword evidence="4" id="KW-0560">Oxidoreductase</keyword>
<dbReference type="PRINTS" id="PR00420">
    <property type="entry name" value="RNGMNOXGNASE"/>
</dbReference>
<keyword evidence="8" id="KW-1185">Reference proteome</keyword>
<keyword evidence="2" id="KW-0285">Flavoprotein</keyword>
<comment type="similarity">
    <text evidence="1">Belongs to the paxM FAD-dependent monooxygenase family.</text>
</comment>
<evidence type="ECO:0000313" key="7">
    <source>
        <dbReference type="EMBL" id="KAK5993822.1"/>
    </source>
</evidence>
<evidence type="ECO:0000256" key="5">
    <source>
        <dbReference type="ARBA" id="ARBA00023033"/>
    </source>
</evidence>
<dbReference type="Pfam" id="PF01494">
    <property type="entry name" value="FAD_binding_3"/>
    <property type="match status" value="1"/>
</dbReference>
<dbReference type="PANTHER" id="PTHR13789">
    <property type="entry name" value="MONOOXYGENASE"/>
    <property type="match status" value="1"/>
</dbReference>
<proteinExistence type="inferred from homology"/>